<evidence type="ECO:0000313" key="3">
    <source>
        <dbReference type="Proteomes" id="UP000280298"/>
    </source>
</evidence>
<evidence type="ECO:0000256" key="1">
    <source>
        <dbReference type="SAM" id="MobiDB-lite"/>
    </source>
</evidence>
<accession>A0A3S9MKZ7</accession>
<organism evidence="2 3">
    <name type="scientific">Streptomyces cyaneochromogenes</name>
    <dbReference type="NCBI Taxonomy" id="2496836"/>
    <lineage>
        <taxon>Bacteria</taxon>
        <taxon>Bacillati</taxon>
        <taxon>Actinomycetota</taxon>
        <taxon>Actinomycetes</taxon>
        <taxon>Kitasatosporales</taxon>
        <taxon>Streptomycetaceae</taxon>
        <taxon>Streptomyces</taxon>
    </lineage>
</organism>
<gene>
    <name evidence="2" type="ORF">EJ357_46065</name>
</gene>
<dbReference type="EMBL" id="CP034539">
    <property type="protein sequence ID" value="AZQ39882.1"/>
    <property type="molecule type" value="Genomic_DNA"/>
</dbReference>
<sequence length="131" mass="13860">MTGVRGRTDSLTGGDTRVRPGIPRSFGAAFCKRDPGTSDLPELEGNGGVDDPSSAVQAAVPFTPRPRAADAAVGSPHDGLRAGVLRHGAPPRRELHRRDPPAAPEEDPDDPNIRTIWPRWARVAWACGGAI</sequence>
<evidence type="ECO:0000313" key="2">
    <source>
        <dbReference type="EMBL" id="AZQ39882.1"/>
    </source>
</evidence>
<name>A0A3S9MKZ7_9ACTN</name>
<feature type="compositionally biased region" description="Basic and acidic residues" evidence="1">
    <location>
        <begin position="91"/>
        <end position="100"/>
    </location>
</feature>
<reference evidence="2 3" key="1">
    <citation type="journal article" date="2019" name="Int. J. Syst. Evol. Microbiol.">
        <title>Streptomyces cyaneochromogenes sp. nov., a blue pigment-producing actinomycete from manganese-contaminated soil.</title>
        <authorList>
            <person name="Tang X."/>
            <person name="Zhao J."/>
            <person name="Li K."/>
            <person name="Chen Z."/>
            <person name="Sun Y."/>
            <person name="Gao J."/>
        </authorList>
    </citation>
    <scope>NUCLEOTIDE SEQUENCE [LARGE SCALE GENOMIC DNA]</scope>
    <source>
        <strain evidence="2 3">MK-45</strain>
    </source>
</reference>
<proteinExistence type="predicted"/>
<dbReference type="Proteomes" id="UP000280298">
    <property type="component" value="Chromosome"/>
</dbReference>
<dbReference type="AlphaFoldDB" id="A0A3S9MKZ7"/>
<dbReference type="KEGG" id="scya:EJ357_46065"/>
<keyword evidence="3" id="KW-1185">Reference proteome</keyword>
<feature type="region of interest" description="Disordered" evidence="1">
    <location>
        <begin position="1"/>
        <end position="113"/>
    </location>
</feature>
<protein>
    <submittedName>
        <fullName evidence="2">Uncharacterized protein</fullName>
    </submittedName>
</protein>